<proteinExistence type="predicted"/>
<evidence type="ECO:0000256" key="2">
    <source>
        <dbReference type="ARBA" id="ARBA00022679"/>
    </source>
</evidence>
<dbReference type="PROSITE" id="PS51682">
    <property type="entry name" value="SAM_OMT_I"/>
    <property type="match status" value="1"/>
</dbReference>
<dbReference type="CDD" id="cd02440">
    <property type="entry name" value="AdoMet_MTases"/>
    <property type="match status" value="1"/>
</dbReference>
<keyword evidence="7" id="KW-1185">Reference proteome</keyword>
<dbReference type="PANTHER" id="PTHR10509:SF14">
    <property type="entry name" value="CAFFEOYL-COA O-METHYLTRANSFERASE 3-RELATED"/>
    <property type="match status" value="1"/>
</dbReference>
<dbReference type="EMBL" id="BLAU01000001">
    <property type="protein sequence ID" value="GET20118.1"/>
    <property type="molecule type" value="Genomic_DNA"/>
</dbReference>
<dbReference type="RefSeq" id="WP_174821571.1">
    <property type="nucleotide sequence ID" value="NZ_BLAU01000001.1"/>
</dbReference>
<keyword evidence="2 5" id="KW-0808">Transferase</keyword>
<dbReference type="Gene3D" id="3.40.50.150">
    <property type="entry name" value="Vaccinia Virus protein VP39"/>
    <property type="match status" value="1"/>
</dbReference>
<dbReference type="GO" id="GO:0008757">
    <property type="term" value="F:S-adenosylmethionine-dependent methyltransferase activity"/>
    <property type="evidence" value="ECO:0007669"/>
    <property type="project" value="TreeGrafter"/>
</dbReference>
<dbReference type="AlphaFoldDB" id="A0A2P8CKL9"/>
<evidence type="ECO:0000256" key="1">
    <source>
        <dbReference type="ARBA" id="ARBA00022603"/>
    </source>
</evidence>
<dbReference type="InterPro" id="IPR050362">
    <property type="entry name" value="Cation-dep_OMT"/>
</dbReference>
<dbReference type="InterPro" id="IPR029063">
    <property type="entry name" value="SAM-dependent_MTases_sf"/>
</dbReference>
<comment type="caution">
    <text evidence="5">The sequence shown here is derived from an EMBL/GenBank/DDBJ whole genome shotgun (WGS) entry which is preliminary data.</text>
</comment>
<organism evidence="5 6">
    <name type="scientific">Prolixibacter denitrificans</name>
    <dbReference type="NCBI Taxonomy" id="1541063"/>
    <lineage>
        <taxon>Bacteria</taxon>
        <taxon>Pseudomonadati</taxon>
        <taxon>Bacteroidota</taxon>
        <taxon>Bacteroidia</taxon>
        <taxon>Marinilabiliales</taxon>
        <taxon>Prolixibacteraceae</taxon>
        <taxon>Prolixibacter</taxon>
    </lineage>
</organism>
<accession>A0A2P8CKL9</accession>
<reference evidence="4 7" key="2">
    <citation type="submission" date="2019-10" db="EMBL/GenBank/DDBJ databases">
        <title>Prolixibacter strains distinguished by the presence of nitrate reductase genes were adept at nitrate-dependent anaerobic corrosion of metallic iron and carbon steel.</title>
        <authorList>
            <person name="Iino T."/>
            <person name="Shono N."/>
            <person name="Ito K."/>
            <person name="Nakamura R."/>
            <person name="Sueoka K."/>
            <person name="Harayama S."/>
            <person name="Ohkuma M."/>
        </authorList>
    </citation>
    <scope>NUCLEOTIDE SEQUENCE [LARGE SCALE GENOMIC DNA]</scope>
    <source>
        <strain evidence="4 7">MIC1-1</strain>
    </source>
</reference>
<gene>
    <name evidence="5" type="ORF">CLV93_101453</name>
    <name evidence="4" type="ORF">JCM18694_03640</name>
</gene>
<name>A0A2P8CKL9_9BACT</name>
<dbReference type="PANTHER" id="PTHR10509">
    <property type="entry name" value="O-METHYLTRANSFERASE-RELATED"/>
    <property type="match status" value="1"/>
</dbReference>
<protein>
    <submittedName>
        <fullName evidence="4 5">O-methyltransferase</fullName>
    </submittedName>
</protein>
<dbReference type="SUPFAM" id="SSF53335">
    <property type="entry name" value="S-adenosyl-L-methionine-dependent methyltransferases"/>
    <property type="match status" value="1"/>
</dbReference>
<dbReference type="InterPro" id="IPR002935">
    <property type="entry name" value="SAM_O-MeTrfase"/>
</dbReference>
<dbReference type="Proteomes" id="UP000396862">
    <property type="component" value="Unassembled WGS sequence"/>
</dbReference>
<evidence type="ECO:0000313" key="6">
    <source>
        <dbReference type="Proteomes" id="UP000240621"/>
    </source>
</evidence>
<dbReference type="Proteomes" id="UP000240621">
    <property type="component" value="Unassembled WGS sequence"/>
</dbReference>
<dbReference type="GO" id="GO:0008171">
    <property type="term" value="F:O-methyltransferase activity"/>
    <property type="evidence" value="ECO:0007669"/>
    <property type="project" value="InterPro"/>
</dbReference>
<dbReference type="Pfam" id="PF01596">
    <property type="entry name" value="Methyltransf_3"/>
    <property type="match status" value="1"/>
</dbReference>
<evidence type="ECO:0000313" key="5">
    <source>
        <dbReference type="EMBL" id="PSK85495.1"/>
    </source>
</evidence>
<dbReference type="GO" id="GO:0032259">
    <property type="term" value="P:methylation"/>
    <property type="evidence" value="ECO:0007669"/>
    <property type="project" value="UniProtKB-KW"/>
</dbReference>
<dbReference type="EMBL" id="PYGC01000001">
    <property type="protein sequence ID" value="PSK85495.1"/>
    <property type="molecule type" value="Genomic_DNA"/>
</dbReference>
<sequence length="220" mass="24885">MHLSIDLENYILEHIEEEDPVLAQLNRDTHAKQLYARMCSGHLQGSILTLLSKLVQPKRVLELGTFTGYSALCLAKGLQPGGVLHTIEINDELEDFAAHYFELAGMQERIVQHIGDAATILPIFKEPFDLIFMDADKRSYPEHYEMVIPLLREGGILIADNTLWDEKVIDEEVTDEQTAGILQFNDLVKNDERVETYLFPVRDGLTVLRKKGTGLHSDAL</sequence>
<reference evidence="5 6" key="1">
    <citation type="submission" date="2018-03" db="EMBL/GenBank/DDBJ databases">
        <title>Genomic Encyclopedia of Archaeal and Bacterial Type Strains, Phase II (KMG-II): from individual species to whole genera.</title>
        <authorList>
            <person name="Goeker M."/>
        </authorList>
    </citation>
    <scope>NUCLEOTIDE SEQUENCE [LARGE SCALE GENOMIC DNA]</scope>
    <source>
        <strain evidence="5 6">DSM 27267</strain>
    </source>
</reference>
<keyword evidence="1 5" id="KW-0489">Methyltransferase</keyword>
<evidence type="ECO:0000313" key="7">
    <source>
        <dbReference type="Proteomes" id="UP000396862"/>
    </source>
</evidence>
<keyword evidence="3" id="KW-0949">S-adenosyl-L-methionine</keyword>
<evidence type="ECO:0000256" key="3">
    <source>
        <dbReference type="ARBA" id="ARBA00022691"/>
    </source>
</evidence>
<evidence type="ECO:0000313" key="4">
    <source>
        <dbReference type="EMBL" id="GET20118.1"/>
    </source>
</evidence>